<accession>A0A9P0AYP1</accession>
<proteinExistence type="predicted"/>
<protein>
    <recommendedName>
        <fullName evidence="1">Dynein attachment factor N-terminal domain-containing protein</fullName>
    </recommendedName>
</protein>
<dbReference type="AlphaFoldDB" id="A0A9P0AYP1"/>
<feature type="domain" description="Dynein attachment factor N-terminal" evidence="1">
    <location>
        <begin position="10"/>
        <end position="69"/>
    </location>
</feature>
<dbReference type="Pfam" id="PF15867">
    <property type="entry name" value="Dynein_attach_N"/>
    <property type="match status" value="1"/>
</dbReference>
<dbReference type="InterPro" id="IPR031733">
    <property type="entry name" value="Dynein_attach_N"/>
</dbReference>
<evidence type="ECO:0000313" key="3">
    <source>
        <dbReference type="Proteomes" id="UP001154078"/>
    </source>
</evidence>
<dbReference type="GO" id="GO:0036159">
    <property type="term" value="P:inner dynein arm assembly"/>
    <property type="evidence" value="ECO:0007669"/>
    <property type="project" value="TreeGrafter"/>
</dbReference>
<name>A0A9P0AYP1_BRAAE</name>
<evidence type="ECO:0000259" key="1">
    <source>
        <dbReference type="Pfam" id="PF15867"/>
    </source>
</evidence>
<evidence type="ECO:0000313" key="2">
    <source>
        <dbReference type="EMBL" id="CAH0551279.1"/>
    </source>
</evidence>
<gene>
    <name evidence="2" type="ORF">MELIAE_LOCUS3924</name>
</gene>
<dbReference type="GO" id="GO:0005576">
    <property type="term" value="C:extracellular region"/>
    <property type="evidence" value="ECO:0007669"/>
    <property type="project" value="GOC"/>
</dbReference>
<sequence length="77" mass="9081">MSKESKRQNKELFEHLQGTIERDKMHWVRNDAKIRACYTSKNYDEFREIVAAAHLKPLSKKDVAGKQTEWKSTDLES</sequence>
<dbReference type="GO" id="GO:0003351">
    <property type="term" value="P:epithelial cilium movement involved in extracellular fluid movement"/>
    <property type="evidence" value="ECO:0007669"/>
    <property type="project" value="TreeGrafter"/>
</dbReference>
<dbReference type="Proteomes" id="UP001154078">
    <property type="component" value="Chromosome 2"/>
</dbReference>
<organism evidence="2 3">
    <name type="scientific">Brassicogethes aeneus</name>
    <name type="common">Rape pollen beetle</name>
    <name type="synonym">Meligethes aeneus</name>
    <dbReference type="NCBI Taxonomy" id="1431903"/>
    <lineage>
        <taxon>Eukaryota</taxon>
        <taxon>Metazoa</taxon>
        <taxon>Ecdysozoa</taxon>
        <taxon>Arthropoda</taxon>
        <taxon>Hexapoda</taxon>
        <taxon>Insecta</taxon>
        <taxon>Pterygota</taxon>
        <taxon>Neoptera</taxon>
        <taxon>Endopterygota</taxon>
        <taxon>Coleoptera</taxon>
        <taxon>Polyphaga</taxon>
        <taxon>Cucujiformia</taxon>
        <taxon>Nitidulidae</taxon>
        <taxon>Meligethinae</taxon>
        <taxon>Brassicogethes</taxon>
    </lineage>
</organism>
<dbReference type="OrthoDB" id="447931at2759"/>
<dbReference type="EMBL" id="OV121133">
    <property type="protein sequence ID" value="CAH0551279.1"/>
    <property type="molecule type" value="Genomic_DNA"/>
</dbReference>
<reference evidence="2" key="1">
    <citation type="submission" date="2021-12" db="EMBL/GenBank/DDBJ databases">
        <authorList>
            <person name="King R."/>
        </authorList>
    </citation>
    <scope>NUCLEOTIDE SEQUENCE</scope>
</reference>
<dbReference type="PANTHER" id="PTHR28572:SF1">
    <property type="entry name" value="COILED-COIL DOMAIN-CONTAINING PROTEIN 103"/>
    <property type="match status" value="1"/>
</dbReference>
<dbReference type="PANTHER" id="PTHR28572">
    <property type="entry name" value="COILED-COIL DOMAIN-CONTAINING PROTEIN 103"/>
    <property type="match status" value="1"/>
</dbReference>
<keyword evidence="3" id="KW-1185">Reference proteome</keyword>
<dbReference type="InterPro" id="IPR042422">
    <property type="entry name" value="CC103"/>
</dbReference>
<dbReference type="GO" id="GO:0036157">
    <property type="term" value="C:outer dynein arm"/>
    <property type="evidence" value="ECO:0007669"/>
    <property type="project" value="InterPro"/>
</dbReference>
<dbReference type="GO" id="GO:0007368">
    <property type="term" value="P:determination of left/right symmetry"/>
    <property type="evidence" value="ECO:0007669"/>
    <property type="project" value="TreeGrafter"/>
</dbReference>